<dbReference type="SMART" id="SM00184">
    <property type="entry name" value="RING"/>
    <property type="match status" value="1"/>
</dbReference>
<evidence type="ECO:0000256" key="7">
    <source>
        <dbReference type="ARBA" id="ARBA00022723"/>
    </source>
</evidence>
<dbReference type="GO" id="GO:0061630">
    <property type="term" value="F:ubiquitin protein ligase activity"/>
    <property type="evidence" value="ECO:0007669"/>
    <property type="project" value="UniProtKB-EC"/>
</dbReference>
<dbReference type="Proteomes" id="UP001515500">
    <property type="component" value="Chromosome 19"/>
</dbReference>
<feature type="transmembrane region" description="Helical" evidence="15">
    <location>
        <begin position="80"/>
        <end position="102"/>
    </location>
</feature>
<evidence type="ECO:0000256" key="3">
    <source>
        <dbReference type="ARBA" id="ARBA00004906"/>
    </source>
</evidence>
<evidence type="ECO:0000259" key="16">
    <source>
        <dbReference type="PROSITE" id="PS50089"/>
    </source>
</evidence>
<dbReference type="InterPro" id="IPR044600">
    <property type="entry name" value="ATL1/ATL16-like"/>
</dbReference>
<evidence type="ECO:0000256" key="13">
    <source>
        <dbReference type="PROSITE-ProRule" id="PRU00175"/>
    </source>
</evidence>
<dbReference type="PANTHER" id="PTHR46913">
    <property type="entry name" value="RING-H2 FINGER PROTEIN ATL16"/>
    <property type="match status" value="1"/>
</dbReference>
<keyword evidence="8 13" id="KW-0863">Zinc-finger</keyword>
<name>A0AB40AHT7_DIOCR</name>
<evidence type="ECO:0000256" key="14">
    <source>
        <dbReference type="SAM" id="MobiDB-lite"/>
    </source>
</evidence>
<dbReference type="GeneID" id="120249835"/>
<keyword evidence="6 15" id="KW-0812">Transmembrane</keyword>
<gene>
    <name evidence="18" type="primary">LOC120249835</name>
</gene>
<evidence type="ECO:0000313" key="18">
    <source>
        <dbReference type="RefSeq" id="XP_039114444.1"/>
    </source>
</evidence>
<feature type="region of interest" description="Disordered" evidence="14">
    <location>
        <begin position="266"/>
        <end position="294"/>
    </location>
</feature>
<keyword evidence="11 15" id="KW-1133">Transmembrane helix</keyword>
<keyword evidence="7" id="KW-0479">Metal-binding</keyword>
<comment type="catalytic activity">
    <reaction evidence="1">
        <text>S-ubiquitinyl-[E2 ubiquitin-conjugating enzyme]-L-cysteine + [acceptor protein]-L-lysine = [E2 ubiquitin-conjugating enzyme]-L-cysteine + N(6)-ubiquitinyl-[acceptor protein]-L-lysine.</text>
        <dbReference type="EC" id="2.3.2.27"/>
    </reaction>
</comment>
<evidence type="ECO:0000256" key="1">
    <source>
        <dbReference type="ARBA" id="ARBA00000900"/>
    </source>
</evidence>
<feature type="domain" description="RING-type" evidence="16">
    <location>
        <begin position="156"/>
        <end position="198"/>
    </location>
</feature>
<dbReference type="PANTHER" id="PTHR46913:SF1">
    <property type="entry name" value="RING-H2 FINGER PROTEIN ATL16"/>
    <property type="match status" value="1"/>
</dbReference>
<sequence>MKKTYSIAHLRAYVTRIAYESKQTPLPIIINIKSKCEVGIHSPPSIDLKRWIKPMDQPQSGDGIPTQQQSPDRDSLSGKIMLSVIAALFTATLIVLLLHLYIRMHLLRRARRRRVALLASADPFHPPPFVPHGLDPDLLRSLPISFRSPSDDLIECTVCLGEVEEGEKLRILPKCRHGFHVDCIDMWFFNHATCPLCRAVVEAPSPNLIICDACTSSSGEAMVGIEEPPRRLDELGLGFGSPAFMRVLTLKTLWSQDMRFYSEPLSDADLELGESPDPHPSPSPSQVPSPASAG</sequence>
<dbReference type="EC" id="2.3.2.27" evidence="4"/>
<evidence type="ECO:0000256" key="11">
    <source>
        <dbReference type="ARBA" id="ARBA00022989"/>
    </source>
</evidence>
<dbReference type="AlphaFoldDB" id="A0AB40AHT7"/>
<accession>A0AB40AHT7</accession>
<feature type="compositionally biased region" description="Pro residues" evidence="14">
    <location>
        <begin position="278"/>
        <end position="287"/>
    </location>
</feature>
<evidence type="ECO:0000256" key="2">
    <source>
        <dbReference type="ARBA" id="ARBA00004167"/>
    </source>
</evidence>
<evidence type="ECO:0000256" key="10">
    <source>
        <dbReference type="ARBA" id="ARBA00022833"/>
    </source>
</evidence>
<dbReference type="GO" id="GO:0016567">
    <property type="term" value="P:protein ubiquitination"/>
    <property type="evidence" value="ECO:0007669"/>
    <property type="project" value="InterPro"/>
</dbReference>
<keyword evidence="17" id="KW-1185">Reference proteome</keyword>
<dbReference type="InterPro" id="IPR013083">
    <property type="entry name" value="Znf_RING/FYVE/PHD"/>
</dbReference>
<comment type="pathway">
    <text evidence="3">Protein modification; protein ubiquitination.</text>
</comment>
<dbReference type="Pfam" id="PF13639">
    <property type="entry name" value="zf-RING_2"/>
    <property type="match status" value="1"/>
</dbReference>
<evidence type="ECO:0000256" key="6">
    <source>
        <dbReference type="ARBA" id="ARBA00022692"/>
    </source>
</evidence>
<evidence type="ECO:0000256" key="8">
    <source>
        <dbReference type="ARBA" id="ARBA00022771"/>
    </source>
</evidence>
<organism evidence="17 18">
    <name type="scientific">Dioscorea cayennensis subsp. rotundata</name>
    <name type="common">White Guinea yam</name>
    <name type="synonym">Dioscorea rotundata</name>
    <dbReference type="NCBI Taxonomy" id="55577"/>
    <lineage>
        <taxon>Eukaryota</taxon>
        <taxon>Viridiplantae</taxon>
        <taxon>Streptophyta</taxon>
        <taxon>Embryophyta</taxon>
        <taxon>Tracheophyta</taxon>
        <taxon>Spermatophyta</taxon>
        <taxon>Magnoliopsida</taxon>
        <taxon>Liliopsida</taxon>
        <taxon>Dioscoreales</taxon>
        <taxon>Dioscoreaceae</taxon>
        <taxon>Dioscorea</taxon>
    </lineage>
</organism>
<keyword evidence="9" id="KW-0833">Ubl conjugation pathway</keyword>
<dbReference type="GO" id="GO:0016020">
    <property type="term" value="C:membrane"/>
    <property type="evidence" value="ECO:0007669"/>
    <property type="project" value="UniProtKB-SubCell"/>
</dbReference>
<dbReference type="CDD" id="cd16461">
    <property type="entry name" value="RING-H2_EL5-like"/>
    <property type="match status" value="1"/>
</dbReference>
<dbReference type="InterPro" id="IPR001841">
    <property type="entry name" value="Znf_RING"/>
</dbReference>
<evidence type="ECO:0000256" key="15">
    <source>
        <dbReference type="SAM" id="Phobius"/>
    </source>
</evidence>
<evidence type="ECO:0000256" key="12">
    <source>
        <dbReference type="ARBA" id="ARBA00023136"/>
    </source>
</evidence>
<dbReference type="Gene3D" id="3.30.40.10">
    <property type="entry name" value="Zinc/RING finger domain, C3HC4 (zinc finger)"/>
    <property type="match status" value="1"/>
</dbReference>
<evidence type="ECO:0000256" key="9">
    <source>
        <dbReference type="ARBA" id="ARBA00022786"/>
    </source>
</evidence>
<dbReference type="RefSeq" id="XP_039114444.1">
    <property type="nucleotide sequence ID" value="XM_039258510.1"/>
</dbReference>
<keyword evidence="12 15" id="KW-0472">Membrane</keyword>
<keyword evidence="5" id="KW-0808">Transferase</keyword>
<dbReference type="SUPFAM" id="SSF57850">
    <property type="entry name" value="RING/U-box"/>
    <property type="match status" value="1"/>
</dbReference>
<reference evidence="18" key="1">
    <citation type="submission" date="2025-08" db="UniProtKB">
        <authorList>
            <consortium name="RefSeq"/>
        </authorList>
    </citation>
    <scope>IDENTIFICATION</scope>
</reference>
<evidence type="ECO:0000313" key="17">
    <source>
        <dbReference type="Proteomes" id="UP001515500"/>
    </source>
</evidence>
<protein>
    <recommendedName>
        <fullName evidence="4">RING-type E3 ubiquitin transferase</fullName>
        <ecNumber evidence="4">2.3.2.27</ecNumber>
    </recommendedName>
</protein>
<evidence type="ECO:0000256" key="5">
    <source>
        <dbReference type="ARBA" id="ARBA00022679"/>
    </source>
</evidence>
<comment type="subcellular location">
    <subcellularLocation>
        <location evidence="2">Membrane</location>
        <topology evidence="2">Single-pass membrane protein</topology>
    </subcellularLocation>
</comment>
<keyword evidence="10" id="KW-0862">Zinc</keyword>
<evidence type="ECO:0000256" key="4">
    <source>
        <dbReference type="ARBA" id="ARBA00012483"/>
    </source>
</evidence>
<proteinExistence type="predicted"/>
<dbReference type="GO" id="GO:0008270">
    <property type="term" value="F:zinc ion binding"/>
    <property type="evidence" value="ECO:0007669"/>
    <property type="project" value="UniProtKB-KW"/>
</dbReference>
<dbReference type="PROSITE" id="PS50089">
    <property type="entry name" value="ZF_RING_2"/>
    <property type="match status" value="1"/>
</dbReference>